<feature type="region of interest" description="Disordered" evidence="1">
    <location>
        <begin position="1"/>
        <end position="25"/>
    </location>
</feature>
<gene>
    <name evidence="2" type="ORF">BPOR_1534g00010</name>
</gene>
<dbReference type="EMBL" id="PQXO01001524">
    <property type="protein sequence ID" value="TGO80912.1"/>
    <property type="molecule type" value="Genomic_DNA"/>
</dbReference>
<dbReference type="Proteomes" id="UP000297280">
    <property type="component" value="Unassembled WGS sequence"/>
</dbReference>
<protein>
    <submittedName>
        <fullName evidence="2">Uncharacterized protein</fullName>
    </submittedName>
</protein>
<evidence type="ECO:0000256" key="1">
    <source>
        <dbReference type="SAM" id="MobiDB-lite"/>
    </source>
</evidence>
<reference evidence="2 3" key="1">
    <citation type="submission" date="2017-12" db="EMBL/GenBank/DDBJ databases">
        <title>Comparative genomics of Botrytis spp.</title>
        <authorList>
            <person name="Valero-Jimenez C.A."/>
            <person name="Tapia P."/>
            <person name="Veloso J."/>
            <person name="Silva-Moreno E."/>
            <person name="Staats M."/>
            <person name="Valdes J.H."/>
            <person name="Van Kan J.A.L."/>
        </authorList>
    </citation>
    <scope>NUCLEOTIDE SEQUENCE [LARGE SCALE GENOMIC DNA]</scope>
    <source>
        <strain evidence="2 3">MUCL3349</strain>
    </source>
</reference>
<dbReference type="AlphaFoldDB" id="A0A4Z1KBL2"/>
<accession>A0A4Z1KBL2</accession>
<evidence type="ECO:0000313" key="3">
    <source>
        <dbReference type="Proteomes" id="UP000297280"/>
    </source>
</evidence>
<evidence type="ECO:0000313" key="2">
    <source>
        <dbReference type="EMBL" id="TGO80912.1"/>
    </source>
</evidence>
<keyword evidence="3" id="KW-1185">Reference proteome</keyword>
<comment type="caution">
    <text evidence="2">The sequence shown here is derived from an EMBL/GenBank/DDBJ whole genome shotgun (WGS) entry which is preliminary data.</text>
</comment>
<dbReference type="STRING" id="87229.A0A4Z1KBL2"/>
<name>A0A4Z1KBL2_9HELO</name>
<proteinExistence type="predicted"/>
<organism evidence="2 3">
    <name type="scientific">Botrytis porri</name>
    <dbReference type="NCBI Taxonomy" id="87229"/>
    <lineage>
        <taxon>Eukaryota</taxon>
        <taxon>Fungi</taxon>
        <taxon>Dikarya</taxon>
        <taxon>Ascomycota</taxon>
        <taxon>Pezizomycotina</taxon>
        <taxon>Leotiomycetes</taxon>
        <taxon>Helotiales</taxon>
        <taxon>Sclerotiniaceae</taxon>
        <taxon>Botrytis</taxon>
    </lineage>
</organism>
<sequence length="299" mass="31003">MTSAGGLHGGTTWKSTTGPDSSSSSSTAVPAGVWFSTPHPITIQPLPTVSIVIPSLTKTFPSVTISSGKPKSTKSAEGHGTRNCKIFGCKSHCGLFACYGGCGIFGCSGGCGPLGCFWGDCPLIKCGGLGYVTGCGSSGPDNGGNNNSNNNENVNDDNDCDDPVTALAGTGIISNWGPSPMTEYSSTTKESVACSARDTRTTTTDTTHYPVTTAIMTGFYDIDRTPTNTNYDAIAPSVIEAGLKYYGSLQSTTTTTITASLTASISTVTSIILVTPRPTPMAPRAVCFLHDDTLWLNFR</sequence>